<proteinExistence type="inferred from homology"/>
<organism evidence="3 4">
    <name type="scientific">Vermiconidia calcicola</name>
    <dbReference type="NCBI Taxonomy" id="1690605"/>
    <lineage>
        <taxon>Eukaryota</taxon>
        <taxon>Fungi</taxon>
        <taxon>Dikarya</taxon>
        <taxon>Ascomycota</taxon>
        <taxon>Pezizomycotina</taxon>
        <taxon>Dothideomycetes</taxon>
        <taxon>Dothideomycetidae</taxon>
        <taxon>Mycosphaerellales</taxon>
        <taxon>Extremaceae</taxon>
        <taxon>Vermiconidia</taxon>
    </lineage>
</organism>
<dbReference type="PANTHER" id="PTHR34598">
    <property type="entry name" value="BLL6449 PROTEIN"/>
    <property type="match status" value="1"/>
</dbReference>
<keyword evidence="4" id="KW-1185">Reference proteome</keyword>
<evidence type="ECO:0008006" key="5">
    <source>
        <dbReference type="Google" id="ProtNLM"/>
    </source>
</evidence>
<comment type="caution">
    <text evidence="3">The sequence shown here is derived from an EMBL/GenBank/DDBJ whole genome shotgun (WGS) entry which is preliminary data.</text>
</comment>
<evidence type="ECO:0000313" key="4">
    <source>
        <dbReference type="Proteomes" id="UP001345827"/>
    </source>
</evidence>
<dbReference type="Proteomes" id="UP001345827">
    <property type="component" value="Unassembled WGS sequence"/>
</dbReference>
<dbReference type="AlphaFoldDB" id="A0AAV9Q6B9"/>
<evidence type="ECO:0000256" key="2">
    <source>
        <dbReference type="ARBA" id="ARBA00023604"/>
    </source>
</evidence>
<name>A0AAV9Q6B9_9PEZI</name>
<dbReference type="InterPro" id="IPR044053">
    <property type="entry name" value="AsaB-like"/>
</dbReference>
<gene>
    <name evidence="3" type="ORF">LTR25_006006</name>
</gene>
<dbReference type="GO" id="GO:0016491">
    <property type="term" value="F:oxidoreductase activity"/>
    <property type="evidence" value="ECO:0007669"/>
    <property type="project" value="UniProtKB-KW"/>
</dbReference>
<comment type="similarity">
    <text evidence="2">Belongs to the asaB hydroxylase/desaturase family.</text>
</comment>
<evidence type="ECO:0000256" key="1">
    <source>
        <dbReference type="ARBA" id="ARBA00023002"/>
    </source>
</evidence>
<reference evidence="3 4" key="1">
    <citation type="submission" date="2023-06" db="EMBL/GenBank/DDBJ databases">
        <title>Black Yeasts Isolated from many extreme environments.</title>
        <authorList>
            <person name="Coleine C."/>
            <person name="Stajich J.E."/>
            <person name="Selbmann L."/>
        </authorList>
    </citation>
    <scope>NUCLEOTIDE SEQUENCE [LARGE SCALE GENOMIC DNA]</scope>
    <source>
        <strain evidence="3 4">CCFEE 5887</strain>
    </source>
</reference>
<dbReference type="PANTHER" id="PTHR34598:SF3">
    <property type="entry name" value="OXIDOREDUCTASE AN1597"/>
    <property type="match status" value="1"/>
</dbReference>
<accession>A0AAV9Q6B9</accession>
<dbReference type="NCBIfam" id="NF041278">
    <property type="entry name" value="CmcJ_NvfI_EfuI"/>
    <property type="match status" value="1"/>
</dbReference>
<sequence length="222" mass="25553">MTTVERDYFPQLEAYVKERTGADIVFCHMPRLRQSNKDPKRTDIQPVAGDVHVDTTVDTARQHTDRWLNEHGMGDMKYSRVLFLSNWRVLSDPPHDYPLGLCDPDTLSDQDGVHSYLIATPELPSAPYPPIPPPEGRGEKLVDSRQLAKEHRLIGTGWAFHYKPTYRWVYYADMTKDELLSFKLADTDQSAAWRVPHTAFFDDCSGANPRHSLEVRTYCIFK</sequence>
<dbReference type="EMBL" id="JAXLQG010000010">
    <property type="protein sequence ID" value="KAK5534999.1"/>
    <property type="molecule type" value="Genomic_DNA"/>
</dbReference>
<protein>
    <recommendedName>
        <fullName evidence="5">Methyltransferase</fullName>
    </recommendedName>
</protein>
<keyword evidence="1" id="KW-0560">Oxidoreductase</keyword>
<evidence type="ECO:0000313" key="3">
    <source>
        <dbReference type="EMBL" id="KAK5534999.1"/>
    </source>
</evidence>